<dbReference type="Pfam" id="PF09818">
    <property type="entry name" value="ABC_ATPase"/>
    <property type="match status" value="1"/>
</dbReference>
<feature type="domain" description="ATPase of the ABC class C-terminal" evidence="1">
    <location>
        <begin position="199"/>
        <end position="323"/>
    </location>
</feature>
<dbReference type="GeneID" id="17259240"/>
<dbReference type="HOGENOM" id="CLU_021720_2_0_1"/>
<protein>
    <recommendedName>
        <fullName evidence="6">Isopentenyl-diphosphate delta-isomerase</fullName>
    </recommendedName>
</protein>
<dbReference type="EnsemblProtists" id="EOD13141">
    <property type="protein sequence ID" value="EOD13141"/>
    <property type="gene ID" value="EMIHUDRAFT_452040"/>
</dbReference>
<evidence type="ECO:0000259" key="1">
    <source>
        <dbReference type="Pfam" id="PF09818"/>
    </source>
</evidence>
<feature type="domain" description="ATPase of the ABC class N-terminal" evidence="2">
    <location>
        <begin position="33"/>
        <end position="194"/>
    </location>
</feature>
<dbReference type="eggNOG" id="ENOG502QT9W">
    <property type="taxonomic scope" value="Eukaryota"/>
</dbReference>
<dbReference type="RefSeq" id="XP_005765570.1">
    <property type="nucleotide sequence ID" value="XM_005765513.1"/>
</dbReference>
<dbReference type="InterPro" id="IPR046834">
    <property type="entry name" value="ABC_ATPase_C"/>
</dbReference>
<dbReference type="PANTHER" id="PTHR38149">
    <property type="entry name" value="ATPASE"/>
    <property type="match status" value="1"/>
</dbReference>
<accession>A0A0D3IPF6</accession>
<evidence type="ECO:0000259" key="2">
    <source>
        <dbReference type="Pfam" id="PF20446"/>
    </source>
</evidence>
<organism evidence="4 5">
    <name type="scientific">Emiliania huxleyi (strain CCMP1516)</name>
    <dbReference type="NCBI Taxonomy" id="280463"/>
    <lineage>
        <taxon>Eukaryota</taxon>
        <taxon>Haptista</taxon>
        <taxon>Haptophyta</taxon>
        <taxon>Prymnesiophyceae</taxon>
        <taxon>Isochrysidales</taxon>
        <taxon>Noelaerhabdaceae</taxon>
        <taxon>Emiliania</taxon>
    </lineage>
</organism>
<feature type="domain" description="MRB1590-like C-terminal" evidence="3">
    <location>
        <begin position="454"/>
        <end position="546"/>
    </location>
</feature>
<evidence type="ECO:0000313" key="4">
    <source>
        <dbReference type="EnsemblProtists" id="EOD13141"/>
    </source>
</evidence>
<dbReference type="Pfam" id="PF21117">
    <property type="entry name" value="MRB1590_C"/>
    <property type="match status" value="1"/>
</dbReference>
<evidence type="ECO:0008006" key="6">
    <source>
        <dbReference type="Google" id="ProtNLM"/>
    </source>
</evidence>
<reference evidence="4" key="2">
    <citation type="submission" date="2024-10" db="UniProtKB">
        <authorList>
            <consortium name="EnsemblProtists"/>
        </authorList>
    </citation>
    <scope>IDENTIFICATION</scope>
</reference>
<dbReference type="AlphaFoldDB" id="A0A0D3IPF6"/>
<dbReference type="InterPro" id="IPR049069">
    <property type="entry name" value="MRB1590-like_C"/>
</dbReference>
<dbReference type="KEGG" id="ehx:EMIHUDRAFT_452040"/>
<dbReference type="OMA" id="IRDRRMQ"/>
<dbReference type="InterPro" id="IPR046833">
    <property type="entry name" value="ABC_N"/>
</dbReference>
<dbReference type="InterPro" id="IPR019195">
    <property type="entry name" value="ABC_ATPase_put"/>
</dbReference>
<dbReference type="Proteomes" id="UP000013827">
    <property type="component" value="Unassembled WGS sequence"/>
</dbReference>
<sequence length="554" mass="58576">MKGYQPRDLAVHGVRVNAVQAAFWCTPFVPRPLRATLLRIDGRPYPAYNDIKDVEYDLGRFSAVVQHVQSDPFAPPSRCYVRVPLAHAAFPPECFSPPARETALRDWLTRRFHAAAKRAGGGELLVDLPGQHVLDRSSVIVDRSAAAAGLPGGGAIEARFTVALPARGRSICGEWAAQIFSETLPRLVHEALLHESTDHSALMAHLCSVEDQQAARSQLAGRGLVAFVADGSVLPRATGASDRPMDAASAVPFSSPPSLRVTLPVPNAGSLTGMGLPRGVTLIVGGGFHGKSTLLEALQVGVYDKVSGDGREGVVTDRMAVKAASIIEALEGGASALLLDEDTSATNFMIRDARMQALVSADREPIRPFITRVRSLWSERGVSTVLVVGGSGDYFDVLMLHEYSPSDATAAAKDVAARIAGGAPPESKADRGMPPTPRRVLSAPGLTAGMKTHTGRASIRFGDEPELDLGGVEQIVEHSQVRAIAEACLRLGGAARPIDDALAELEASIREGGLDVLRPGWRLGNLAAPRMLEVGAALSRLRGLEVEGCVGGRG</sequence>
<keyword evidence="5" id="KW-1185">Reference proteome</keyword>
<proteinExistence type="predicted"/>
<dbReference type="PANTHER" id="PTHR38149:SF1">
    <property type="entry name" value="ATPASE"/>
    <property type="match status" value="1"/>
</dbReference>
<reference evidence="5" key="1">
    <citation type="journal article" date="2013" name="Nature">
        <title>Pan genome of the phytoplankton Emiliania underpins its global distribution.</title>
        <authorList>
            <person name="Read B.A."/>
            <person name="Kegel J."/>
            <person name="Klute M.J."/>
            <person name="Kuo A."/>
            <person name="Lefebvre S.C."/>
            <person name="Maumus F."/>
            <person name="Mayer C."/>
            <person name="Miller J."/>
            <person name="Monier A."/>
            <person name="Salamov A."/>
            <person name="Young J."/>
            <person name="Aguilar M."/>
            <person name="Claverie J.M."/>
            <person name="Frickenhaus S."/>
            <person name="Gonzalez K."/>
            <person name="Herman E.K."/>
            <person name="Lin Y.C."/>
            <person name="Napier J."/>
            <person name="Ogata H."/>
            <person name="Sarno A.F."/>
            <person name="Shmutz J."/>
            <person name="Schroeder D."/>
            <person name="de Vargas C."/>
            <person name="Verret F."/>
            <person name="von Dassow P."/>
            <person name="Valentin K."/>
            <person name="Van de Peer Y."/>
            <person name="Wheeler G."/>
            <person name="Dacks J.B."/>
            <person name="Delwiche C.F."/>
            <person name="Dyhrman S.T."/>
            <person name="Glockner G."/>
            <person name="John U."/>
            <person name="Richards T."/>
            <person name="Worden A.Z."/>
            <person name="Zhang X."/>
            <person name="Grigoriev I.V."/>
            <person name="Allen A.E."/>
            <person name="Bidle K."/>
            <person name="Borodovsky M."/>
            <person name="Bowler C."/>
            <person name="Brownlee C."/>
            <person name="Cock J.M."/>
            <person name="Elias M."/>
            <person name="Gladyshev V.N."/>
            <person name="Groth M."/>
            <person name="Guda C."/>
            <person name="Hadaegh A."/>
            <person name="Iglesias-Rodriguez M.D."/>
            <person name="Jenkins J."/>
            <person name="Jones B.M."/>
            <person name="Lawson T."/>
            <person name="Leese F."/>
            <person name="Lindquist E."/>
            <person name="Lobanov A."/>
            <person name="Lomsadze A."/>
            <person name="Malik S.B."/>
            <person name="Marsh M.E."/>
            <person name="Mackinder L."/>
            <person name="Mock T."/>
            <person name="Mueller-Roeber B."/>
            <person name="Pagarete A."/>
            <person name="Parker M."/>
            <person name="Probert I."/>
            <person name="Quesneville H."/>
            <person name="Raines C."/>
            <person name="Rensing S.A."/>
            <person name="Riano-Pachon D.M."/>
            <person name="Richier S."/>
            <person name="Rokitta S."/>
            <person name="Shiraiwa Y."/>
            <person name="Soanes D.M."/>
            <person name="van der Giezen M."/>
            <person name="Wahlund T.M."/>
            <person name="Williams B."/>
            <person name="Wilson W."/>
            <person name="Wolfe G."/>
            <person name="Wurch L.L."/>
        </authorList>
    </citation>
    <scope>NUCLEOTIDE SEQUENCE</scope>
</reference>
<evidence type="ECO:0000259" key="3">
    <source>
        <dbReference type="Pfam" id="PF21117"/>
    </source>
</evidence>
<name>A0A0D3IPF6_EMIH1</name>
<evidence type="ECO:0000313" key="5">
    <source>
        <dbReference type="Proteomes" id="UP000013827"/>
    </source>
</evidence>
<dbReference type="Pfam" id="PF20446">
    <property type="entry name" value="ABC_N"/>
    <property type="match status" value="1"/>
</dbReference>
<dbReference type="PaxDb" id="2903-EOD13141"/>